<gene>
    <name evidence="16" type="primary">cat</name>
    <name evidence="12" type="synonym">katG</name>
</gene>
<dbReference type="InterPro" id="IPR019794">
    <property type="entry name" value="Peroxidases_AS"/>
</dbReference>
<dbReference type="PROSITE" id="PS00435">
    <property type="entry name" value="PEROXIDASE_1"/>
    <property type="match status" value="1"/>
</dbReference>
<keyword evidence="2 12" id="KW-0349">Heme</keyword>
<evidence type="ECO:0000259" key="15">
    <source>
        <dbReference type="PROSITE" id="PS50873"/>
    </source>
</evidence>
<evidence type="ECO:0000256" key="1">
    <source>
        <dbReference type="ARBA" id="ARBA00022559"/>
    </source>
</evidence>
<keyword evidence="5 12" id="KW-0408">Iron</keyword>
<comment type="similarity">
    <text evidence="9 12 13">Belongs to the peroxidase family. Peroxidase/catalase subfamily.</text>
</comment>
<dbReference type="HAMAP" id="MF_01961">
    <property type="entry name" value="Catal_peroxid"/>
    <property type="match status" value="1"/>
</dbReference>
<comment type="PTM">
    <text evidence="12">Formation of the three residue Trp-Tyr-Met cross-link is important for the catalase, but not the peroxidase activity of the enzyme.</text>
</comment>
<dbReference type="NCBIfam" id="NF011635">
    <property type="entry name" value="PRK15061.1"/>
    <property type="match status" value="1"/>
</dbReference>
<keyword evidence="3 12" id="KW-0479">Metal-binding</keyword>
<evidence type="ECO:0000256" key="8">
    <source>
        <dbReference type="ARBA" id="ARBA00051651"/>
    </source>
</evidence>
<feature type="binding site" description="axial binding residue" evidence="12">
    <location>
        <position position="264"/>
    </location>
    <ligand>
        <name>heme b</name>
        <dbReference type="ChEBI" id="CHEBI:60344"/>
    </ligand>
    <ligandPart>
        <name>Fe</name>
        <dbReference type="ChEBI" id="CHEBI:18248"/>
    </ligandPart>
</feature>
<dbReference type="GO" id="GO:0005829">
    <property type="term" value="C:cytosol"/>
    <property type="evidence" value="ECO:0007669"/>
    <property type="project" value="UniProtKB-ARBA"/>
</dbReference>
<feature type="compositionally biased region" description="Polar residues" evidence="14">
    <location>
        <begin position="17"/>
        <end position="26"/>
    </location>
</feature>
<feature type="compositionally biased region" description="Polar residues" evidence="14">
    <location>
        <begin position="1"/>
        <end position="10"/>
    </location>
</feature>
<protein>
    <recommendedName>
        <fullName evidence="11 12">Catalase-peroxidase</fullName>
        <shortName evidence="12">CP</shortName>
        <ecNumber evidence="10 12">1.11.1.21</ecNumber>
    </recommendedName>
    <alternativeName>
        <fullName evidence="12">Peroxidase/catalase</fullName>
    </alternativeName>
</protein>
<comment type="catalytic activity">
    <reaction evidence="8 12 13">
        <text>H2O2 + AH2 = A + 2 H2O</text>
        <dbReference type="Rhea" id="RHEA:30275"/>
        <dbReference type="ChEBI" id="CHEBI:13193"/>
        <dbReference type="ChEBI" id="CHEBI:15377"/>
        <dbReference type="ChEBI" id="CHEBI:16240"/>
        <dbReference type="ChEBI" id="CHEBI:17499"/>
        <dbReference type="EC" id="1.11.1.21"/>
    </reaction>
</comment>
<feature type="active site" description="Proton acceptor" evidence="12">
    <location>
        <position position="101"/>
    </location>
</feature>
<evidence type="ECO:0000256" key="9">
    <source>
        <dbReference type="ARBA" id="ARBA00060838"/>
    </source>
</evidence>
<keyword evidence="1 12" id="KW-0575">Peroxidase</keyword>
<dbReference type="InterPro" id="IPR002016">
    <property type="entry name" value="Haem_peroxidase"/>
</dbReference>
<comment type="caution">
    <text evidence="12">Lacks conserved residue(s) required for the propagation of feature annotation.</text>
</comment>
<dbReference type="GO" id="GO:0020037">
    <property type="term" value="F:heme binding"/>
    <property type="evidence" value="ECO:0007669"/>
    <property type="project" value="InterPro"/>
</dbReference>
<organism evidence="16">
    <name type="scientific">Geobacillus stearothermophilus</name>
    <name type="common">Bacillus stearothermophilus</name>
    <dbReference type="NCBI Taxonomy" id="1422"/>
    <lineage>
        <taxon>Bacteria</taxon>
        <taxon>Bacillati</taxon>
        <taxon>Bacillota</taxon>
        <taxon>Bacilli</taxon>
        <taxon>Bacillales</taxon>
        <taxon>Anoxybacillaceae</taxon>
        <taxon>Geobacillus</taxon>
    </lineage>
</organism>
<dbReference type="PANTHER" id="PTHR30555">
    <property type="entry name" value="HYDROPEROXIDASE I, BIFUNCTIONAL CATALASE-PEROXIDASE"/>
    <property type="match status" value="1"/>
</dbReference>
<feature type="region of interest" description="Disordered" evidence="14">
    <location>
        <begin position="1"/>
        <end position="30"/>
    </location>
</feature>
<accession>Q9S5Q5</accession>
<dbReference type="EMBL" id="AB020115">
    <property type="protein sequence ID" value="BAA37027.1"/>
    <property type="molecule type" value="Genomic_DNA"/>
</dbReference>
<dbReference type="FunFam" id="1.10.420.10:FF:000002">
    <property type="entry name" value="Catalase-peroxidase"/>
    <property type="match status" value="1"/>
</dbReference>
<dbReference type="CDD" id="cd08200">
    <property type="entry name" value="catalase_peroxidase_2"/>
    <property type="match status" value="1"/>
</dbReference>
<dbReference type="GO" id="GO:0070301">
    <property type="term" value="P:cellular response to hydrogen peroxide"/>
    <property type="evidence" value="ECO:0007669"/>
    <property type="project" value="TreeGrafter"/>
</dbReference>
<dbReference type="SUPFAM" id="SSF48113">
    <property type="entry name" value="Heme-dependent peroxidases"/>
    <property type="match status" value="2"/>
</dbReference>
<evidence type="ECO:0000256" key="11">
    <source>
        <dbReference type="ARBA" id="ARBA00074141"/>
    </source>
</evidence>
<dbReference type="PRINTS" id="PR00460">
    <property type="entry name" value="BPEROXIDASE"/>
</dbReference>
<feature type="cross-link" description="Tryptophyl-tyrosyl-methioninium (Tyr-Met) (with Trp-100)" evidence="12">
    <location>
        <begin position="223"/>
        <end position="249"/>
    </location>
</feature>
<dbReference type="GO" id="GO:0046872">
    <property type="term" value="F:metal ion binding"/>
    <property type="evidence" value="ECO:0007669"/>
    <property type="project" value="UniProtKB-KW"/>
</dbReference>
<dbReference type="GO" id="GO:0042744">
    <property type="term" value="P:hydrogen peroxide catabolic process"/>
    <property type="evidence" value="ECO:0007669"/>
    <property type="project" value="UniProtKB-KW"/>
</dbReference>
<sequence>MENQNRQNAAQCPFHGSVTNQSSNRTTNKDWWPNQLNLSILHQHDRKTNPHDEEFNYAEEFQKLDYWALKEDLRKLMTESQDWWPADYGHYGPLFIRMAWHSAGTYRIGDGRGGASTGTQRFAPLNSWPDNANLDKARRLLWPIKKKYGNKISWADLFILAGNVAIESMGGKTIGFGGGRVDVWHPEEDVYWGSEKEWLASERYSGDRELENPLAAVQMGLIYVNPEGPDGKPDPKAAARDIRETFRRMGMNDEETVALIAGGHTFGKAHGAGPATHVGPEPEAAPIEAQGLGWISSYGKGKGSDTITSGIEGAWTPTPTQWDTSYFDMLFGYDWWLTKSPAGAWQWMAVDPDEKDLAPDAEDPSKKVPTMMMTTDLALRFDPEYEKIARRFHQNPEEFAEAFARAWFKLTHRDMGPKTRYLGPEVPKEDFIWQDPIPEVDYELTEAEIEEIKAKILNSGLTVSELVKTAWASASTFRNSDKRGGANGARIRLAPQKDWEVNEPERLAKVLSVYEDIQRELPKKVSIADLIVLGGSAAVEKAARDAGFDVKVPFFPGRGDATQEQTDVESFAVLEPFADGFRNYQKQEYSVPPEELLVDKAQLLGLTAPEMTVLVGGLRVLGANYRDLPHGVFTDRIGVLTNDFFVNLLDMNYEWVPTDSGIYEIRDRKTGEVRWTATRVDLIFGSNSILRSYAEFYAQDDNQEKFVRDFINAWVKVMNADRFDLVKKARESVTALQSTFLRRSG</sequence>
<dbReference type="EC" id="1.11.1.21" evidence="10 12"/>
<dbReference type="CDD" id="cd00649">
    <property type="entry name" value="catalase_peroxidase_1"/>
    <property type="match status" value="1"/>
</dbReference>
<evidence type="ECO:0000256" key="14">
    <source>
        <dbReference type="SAM" id="MobiDB-lite"/>
    </source>
</evidence>
<dbReference type="Gene3D" id="1.10.420.10">
    <property type="entry name" value="Peroxidase, domain 2"/>
    <property type="match status" value="2"/>
</dbReference>
<dbReference type="InterPro" id="IPR000763">
    <property type="entry name" value="Catalase_peroxidase"/>
</dbReference>
<dbReference type="Pfam" id="PF00141">
    <property type="entry name" value="peroxidase"/>
    <property type="match status" value="2"/>
</dbReference>
<reference evidence="16" key="1">
    <citation type="journal article" date="1999" name="Nat. Biotechnol.">
        <title>Evolutionary molecular engineering by random elongation mutagenesis.</title>
        <authorList>
            <person name="Matsuura T."/>
            <person name="Miyai K."/>
            <person name="Trakulnaleaamsai S."/>
            <person name="Yomo T."/>
            <person name="Shima Y."/>
            <person name="Miki S."/>
            <person name="Yamamoto K."/>
            <person name="Urabe I."/>
        </authorList>
    </citation>
    <scope>NUCLEOTIDE SEQUENCE</scope>
</reference>
<evidence type="ECO:0000256" key="2">
    <source>
        <dbReference type="ARBA" id="ARBA00022617"/>
    </source>
</evidence>
<evidence type="ECO:0000256" key="6">
    <source>
        <dbReference type="ARBA" id="ARBA00023324"/>
    </source>
</evidence>
<evidence type="ECO:0000256" key="7">
    <source>
        <dbReference type="ARBA" id="ARBA00049145"/>
    </source>
</evidence>
<dbReference type="PROSITE" id="PS50873">
    <property type="entry name" value="PEROXIDASE_4"/>
    <property type="match status" value="1"/>
</dbReference>
<comment type="cofactor">
    <cofactor evidence="12">
        <name>heme b</name>
        <dbReference type="ChEBI" id="CHEBI:60344"/>
    </cofactor>
    <text evidence="12">Binds 1 heme b (iron(II)-protoporphyrin IX) group per dimer.</text>
</comment>
<evidence type="ECO:0000256" key="13">
    <source>
        <dbReference type="RuleBase" id="RU003451"/>
    </source>
</evidence>
<evidence type="ECO:0000256" key="3">
    <source>
        <dbReference type="ARBA" id="ARBA00022723"/>
    </source>
</evidence>
<dbReference type="PRINTS" id="PR00458">
    <property type="entry name" value="PEROXIDASE"/>
</dbReference>
<dbReference type="FunFam" id="1.10.520.10:FF:000002">
    <property type="entry name" value="Catalase-peroxidase"/>
    <property type="match status" value="1"/>
</dbReference>
<name>Q9S5Q5_GEOSE</name>
<evidence type="ECO:0000256" key="4">
    <source>
        <dbReference type="ARBA" id="ARBA00023002"/>
    </source>
</evidence>
<dbReference type="FunFam" id="1.10.420.10:FF:000004">
    <property type="entry name" value="Catalase-peroxidase"/>
    <property type="match status" value="1"/>
</dbReference>
<evidence type="ECO:0000256" key="10">
    <source>
        <dbReference type="ARBA" id="ARBA00067012"/>
    </source>
</evidence>
<evidence type="ECO:0000313" key="16">
    <source>
        <dbReference type="EMBL" id="BAA37027.1"/>
    </source>
</evidence>
<comment type="subunit">
    <text evidence="12">Homodimer or homotetramer.</text>
</comment>
<comment type="catalytic activity">
    <reaction evidence="7 12 13">
        <text>2 H2O2 = O2 + 2 H2O</text>
        <dbReference type="Rhea" id="RHEA:20309"/>
        <dbReference type="ChEBI" id="CHEBI:15377"/>
        <dbReference type="ChEBI" id="CHEBI:15379"/>
        <dbReference type="ChEBI" id="CHEBI:16240"/>
        <dbReference type="EC" id="1.11.1.21"/>
    </reaction>
</comment>
<proteinExistence type="inferred from homology"/>
<feature type="domain" description="Plant heme peroxidase family profile" evidence="15">
    <location>
        <begin position="134"/>
        <end position="423"/>
    </location>
</feature>
<evidence type="ECO:0000256" key="5">
    <source>
        <dbReference type="ARBA" id="ARBA00023004"/>
    </source>
</evidence>
<dbReference type="AlphaFoldDB" id="Q9S5Q5"/>
<keyword evidence="4 12" id="KW-0560">Oxidoreductase</keyword>
<dbReference type="NCBIfam" id="TIGR00198">
    <property type="entry name" value="cat_per_HPI"/>
    <property type="match status" value="1"/>
</dbReference>
<keyword evidence="6 12" id="KW-0376">Hydrogen peroxide</keyword>
<feature type="site" description="Transition state stabilizer" evidence="12">
    <location>
        <position position="97"/>
    </location>
</feature>
<dbReference type="Gene3D" id="1.10.520.10">
    <property type="match status" value="2"/>
</dbReference>
<dbReference type="InterPro" id="IPR019793">
    <property type="entry name" value="Peroxidases_heam-ligand_BS"/>
</dbReference>
<comment type="function">
    <text evidence="12">Bifunctional enzyme with both catalase and broad-spectrum peroxidase activity.</text>
</comment>
<dbReference type="InterPro" id="IPR010255">
    <property type="entry name" value="Haem_peroxidase_sf"/>
</dbReference>
<dbReference type="PROSITE" id="PS00436">
    <property type="entry name" value="PEROXIDASE_2"/>
    <property type="match status" value="1"/>
</dbReference>
<dbReference type="GO" id="GO:0004096">
    <property type="term" value="F:catalase activity"/>
    <property type="evidence" value="ECO:0007669"/>
    <property type="project" value="UniProtKB-UniRule"/>
</dbReference>
<evidence type="ECO:0000256" key="12">
    <source>
        <dbReference type="HAMAP-Rule" id="MF_01961"/>
    </source>
</evidence>
<dbReference type="PANTHER" id="PTHR30555:SF6">
    <property type="entry name" value="CATALASE-PEROXIDASE"/>
    <property type="match status" value="1"/>
</dbReference>